<dbReference type="PANTHER" id="PTHR10300:SF14">
    <property type="entry name" value="PROTEIN SARAH"/>
    <property type="match status" value="1"/>
</dbReference>
<proteinExistence type="inferred from homology"/>
<comment type="similarity">
    <text evidence="1">Belongs to the RCAN family.</text>
</comment>
<feature type="region of interest" description="Disordered" evidence="2">
    <location>
        <begin position="182"/>
        <end position="262"/>
    </location>
</feature>
<sequence length="262" mass="28663">MATAQASPPASPSQSPQSTGTQTPLSLSLSNVPPLMQPSPPSNTLLITNLLNEAVFSQPSLRDLYALFTAHTTHGLHAFSPLRSFRRIVLSFYTIEDAISLRTQLASIPILGCTPKIYFGEPTPLEILDEERFLKAPKSQKMFFISPPPSPPMGWEMREEGAPNEMVLADDLASALENLNSKTKSRARANGGLEDDGSEDEDGRGRRSGTGTFVYHPEDHGGKEGLPAVMVEDTTRDEEDEEERPRILAHTARPPVELMQDA</sequence>
<dbReference type="GO" id="GO:0008597">
    <property type="term" value="F:calcium-dependent protein serine/threonine phosphatase regulator activity"/>
    <property type="evidence" value="ECO:0007669"/>
    <property type="project" value="TreeGrafter"/>
</dbReference>
<evidence type="ECO:0000313" key="4">
    <source>
        <dbReference type="Proteomes" id="UP000664521"/>
    </source>
</evidence>
<dbReference type="PANTHER" id="PTHR10300">
    <property type="entry name" value="CALCIPRESSIN"/>
    <property type="match status" value="1"/>
</dbReference>
<dbReference type="EMBL" id="CAJPDS010000043">
    <property type="protein sequence ID" value="CAF9926991.1"/>
    <property type="molecule type" value="Genomic_DNA"/>
</dbReference>
<keyword evidence="4" id="KW-1185">Reference proteome</keyword>
<dbReference type="GO" id="GO:0005737">
    <property type="term" value="C:cytoplasm"/>
    <property type="evidence" value="ECO:0007669"/>
    <property type="project" value="TreeGrafter"/>
</dbReference>
<feature type="compositionally biased region" description="Low complexity" evidence="2">
    <location>
        <begin position="1"/>
        <end position="30"/>
    </location>
</feature>
<dbReference type="InterPro" id="IPR006931">
    <property type="entry name" value="Calcipressin"/>
</dbReference>
<dbReference type="InterPro" id="IPR035979">
    <property type="entry name" value="RBD_domain_sf"/>
</dbReference>
<dbReference type="GO" id="GO:0005634">
    <property type="term" value="C:nucleus"/>
    <property type="evidence" value="ECO:0007669"/>
    <property type="project" value="TreeGrafter"/>
</dbReference>
<dbReference type="Gene3D" id="3.30.70.330">
    <property type="match status" value="1"/>
</dbReference>
<evidence type="ECO:0000313" key="3">
    <source>
        <dbReference type="EMBL" id="CAF9926991.1"/>
    </source>
</evidence>
<feature type="region of interest" description="Disordered" evidence="2">
    <location>
        <begin position="1"/>
        <end position="34"/>
    </location>
</feature>
<dbReference type="Pfam" id="PF04847">
    <property type="entry name" value="Calcipressin"/>
    <property type="match status" value="1"/>
</dbReference>
<evidence type="ECO:0000256" key="2">
    <source>
        <dbReference type="SAM" id="MobiDB-lite"/>
    </source>
</evidence>
<dbReference type="AlphaFoldDB" id="A0A8H3FTF3"/>
<dbReference type="GO" id="GO:0003676">
    <property type="term" value="F:nucleic acid binding"/>
    <property type="evidence" value="ECO:0007669"/>
    <property type="project" value="InterPro"/>
</dbReference>
<feature type="compositionally biased region" description="Acidic residues" evidence="2">
    <location>
        <begin position="193"/>
        <end position="202"/>
    </location>
</feature>
<dbReference type="GO" id="GO:0019722">
    <property type="term" value="P:calcium-mediated signaling"/>
    <property type="evidence" value="ECO:0007669"/>
    <property type="project" value="InterPro"/>
</dbReference>
<organism evidence="3 4">
    <name type="scientific">Heterodermia speciosa</name>
    <dbReference type="NCBI Taxonomy" id="116794"/>
    <lineage>
        <taxon>Eukaryota</taxon>
        <taxon>Fungi</taxon>
        <taxon>Dikarya</taxon>
        <taxon>Ascomycota</taxon>
        <taxon>Pezizomycotina</taxon>
        <taxon>Lecanoromycetes</taxon>
        <taxon>OSLEUM clade</taxon>
        <taxon>Lecanoromycetidae</taxon>
        <taxon>Caliciales</taxon>
        <taxon>Physciaceae</taxon>
        <taxon>Heterodermia</taxon>
    </lineage>
</organism>
<dbReference type="InterPro" id="IPR012677">
    <property type="entry name" value="Nucleotide-bd_a/b_plait_sf"/>
</dbReference>
<evidence type="ECO:0000256" key="1">
    <source>
        <dbReference type="ARBA" id="ARBA00008209"/>
    </source>
</evidence>
<evidence type="ECO:0008006" key="5">
    <source>
        <dbReference type="Google" id="ProtNLM"/>
    </source>
</evidence>
<dbReference type="SUPFAM" id="SSF54928">
    <property type="entry name" value="RNA-binding domain, RBD"/>
    <property type="match status" value="1"/>
</dbReference>
<dbReference type="Proteomes" id="UP000664521">
    <property type="component" value="Unassembled WGS sequence"/>
</dbReference>
<gene>
    <name evidence="3" type="ORF">HETSPECPRED_006478</name>
</gene>
<comment type="caution">
    <text evidence="3">The sequence shown here is derived from an EMBL/GenBank/DDBJ whole genome shotgun (WGS) entry which is preliminary data.</text>
</comment>
<dbReference type="OrthoDB" id="17212at2759"/>
<name>A0A8H3FTF3_9LECA</name>
<accession>A0A8H3FTF3</accession>
<reference evidence="3" key="1">
    <citation type="submission" date="2021-03" db="EMBL/GenBank/DDBJ databases">
        <authorList>
            <person name="Tagirdzhanova G."/>
        </authorList>
    </citation>
    <scope>NUCLEOTIDE SEQUENCE</scope>
</reference>
<protein>
    <recommendedName>
        <fullName evidence="5">Calcipressin</fullName>
    </recommendedName>
</protein>